<gene>
    <name evidence="1" type="ORF">NCTC11653_01743</name>
</gene>
<evidence type="ECO:0000313" key="2">
    <source>
        <dbReference type="Proteomes" id="UP000249902"/>
    </source>
</evidence>
<dbReference type="EMBL" id="UAVP01000008">
    <property type="protein sequence ID" value="SQA75830.1"/>
    <property type="molecule type" value="Genomic_DNA"/>
</dbReference>
<accession>A0AAX2IBQ8</accession>
<name>A0AAX2IBQ8_CAPSP</name>
<dbReference type="AlphaFoldDB" id="A0AAX2IBQ8"/>
<evidence type="ECO:0000313" key="1">
    <source>
        <dbReference type="EMBL" id="SQA75830.1"/>
    </source>
</evidence>
<dbReference type="Proteomes" id="UP000249902">
    <property type="component" value="Unassembled WGS sequence"/>
</dbReference>
<sequence>MLMQLDRMRIERQYNDIAERLILLYQNTQVGQNKDANITQHKLITEFVEAMAESLARYDRGQHSLEYYRLMSWGGLEKTDEYKALPEAEKEKIKRILYD</sequence>
<organism evidence="1 2">
    <name type="scientific">Capnocytophaga sputigena</name>
    <dbReference type="NCBI Taxonomy" id="1019"/>
    <lineage>
        <taxon>Bacteria</taxon>
        <taxon>Pseudomonadati</taxon>
        <taxon>Bacteroidota</taxon>
        <taxon>Flavobacteriia</taxon>
        <taxon>Flavobacteriales</taxon>
        <taxon>Flavobacteriaceae</taxon>
        <taxon>Capnocytophaga</taxon>
    </lineage>
</organism>
<proteinExistence type="predicted"/>
<reference evidence="1 2" key="1">
    <citation type="submission" date="2018-06" db="EMBL/GenBank/DDBJ databases">
        <authorList>
            <consortium name="Pathogen Informatics"/>
            <person name="Doyle S."/>
        </authorList>
    </citation>
    <scope>NUCLEOTIDE SEQUENCE [LARGE SCALE GENOMIC DNA]</scope>
    <source>
        <strain evidence="1 2">NCTC11653</strain>
    </source>
</reference>
<comment type="caution">
    <text evidence="1">The sequence shown here is derived from an EMBL/GenBank/DDBJ whole genome shotgun (WGS) entry which is preliminary data.</text>
</comment>
<protein>
    <submittedName>
        <fullName evidence="1">Uncharacterized protein</fullName>
    </submittedName>
</protein>